<dbReference type="EMBL" id="AKAU01000150">
    <property type="protein sequence ID" value="EIM97559.1"/>
    <property type="molecule type" value="Genomic_DNA"/>
</dbReference>
<evidence type="ECO:0000313" key="1">
    <source>
        <dbReference type="EMBL" id="EIM97559.1"/>
    </source>
</evidence>
<gene>
    <name evidence="1" type="ORF">WQE_28799</name>
</gene>
<name>A0ABP2PII4_9BURK</name>
<reference evidence="1 2" key="1">
    <citation type="journal article" date="2012" name="J. Bacteriol.">
        <title>Draft Genome Sequence of the Soil Bacterium Burkholderia terrae Strain BS001, Which Interacts with Fungal Surface Structures.</title>
        <authorList>
            <person name="Nazir R."/>
            <person name="Hansen M.A."/>
            <person name="Sorensen S."/>
            <person name="van Elsas J.D."/>
        </authorList>
    </citation>
    <scope>NUCLEOTIDE SEQUENCE [LARGE SCALE GENOMIC DNA]</scope>
    <source>
        <strain evidence="1 2">BS001</strain>
    </source>
</reference>
<organism evidence="1 2">
    <name type="scientific">Paraburkholderia hospita</name>
    <dbReference type="NCBI Taxonomy" id="169430"/>
    <lineage>
        <taxon>Bacteria</taxon>
        <taxon>Pseudomonadati</taxon>
        <taxon>Pseudomonadota</taxon>
        <taxon>Betaproteobacteria</taxon>
        <taxon>Burkholderiales</taxon>
        <taxon>Burkholderiaceae</taxon>
        <taxon>Paraburkholderia</taxon>
    </lineage>
</organism>
<evidence type="ECO:0000313" key="2">
    <source>
        <dbReference type="Proteomes" id="UP000004980"/>
    </source>
</evidence>
<comment type="caution">
    <text evidence="1">The sequence shown here is derived from an EMBL/GenBank/DDBJ whole genome shotgun (WGS) entry which is preliminary data.</text>
</comment>
<keyword evidence="2" id="KW-1185">Reference proteome</keyword>
<protein>
    <submittedName>
        <fullName evidence="1">Uncharacterized protein</fullName>
    </submittedName>
</protein>
<sequence length="207" mass="23960">MVASALALLSLLVSVFAVLLSILTIWRNWSIARVNIVATCHKTYGEIFSELFELREAYRLQGPLQAAQAANQPLPMTLPVIKSRAHSLFIKLWNLQHEQYLYFREGLIPQPILESWLTYRYADYHGVDYDFDGVNYKWAWDTRKTEFGAQSEFVRFMDLAMDTAGVHANDPDAPAQARSEAMQLYLQLTETNNLKRHWGRIVDFYSH</sequence>
<dbReference type="Proteomes" id="UP000004980">
    <property type="component" value="Unassembled WGS sequence"/>
</dbReference>
<accession>A0ABP2PII4</accession>
<proteinExistence type="predicted"/>